<gene>
    <name evidence="1" type="ORF">H257_16997</name>
</gene>
<organism evidence="1">
    <name type="scientific">Aphanomyces astaci</name>
    <name type="common">Crayfish plague agent</name>
    <dbReference type="NCBI Taxonomy" id="112090"/>
    <lineage>
        <taxon>Eukaryota</taxon>
        <taxon>Sar</taxon>
        <taxon>Stramenopiles</taxon>
        <taxon>Oomycota</taxon>
        <taxon>Saprolegniomycetes</taxon>
        <taxon>Saprolegniales</taxon>
        <taxon>Verrucalvaceae</taxon>
        <taxon>Aphanomyces</taxon>
    </lineage>
</organism>
<evidence type="ECO:0000313" key="1">
    <source>
        <dbReference type="EMBL" id="ETV66562.1"/>
    </source>
</evidence>
<evidence type="ECO:0008006" key="2">
    <source>
        <dbReference type="Google" id="ProtNLM"/>
    </source>
</evidence>
<sequence length="196" mass="22476">MAMLVDLRTTIQNNKLPHGRFTRLATKYGCHRSTITALWNAQSVNNNDDNNGSIHALHNKRQGRCGRPRIRNEDVLDAVAGVDVQFRQTIRSTAHHASMSKSTLHRRVQEGLLDRRSTNLKPALTQAHMSSRLEFCLSNVTQRDPTQSAFEFLDFDDTIHVDEKLFRMDKDARDFTYRRAKMLPSDEHRTSDSSAK</sequence>
<dbReference type="PANTHER" id="PTHR33889:SF1">
    <property type="entry name" value="OS03G0834800 PROTEIN"/>
    <property type="match status" value="1"/>
</dbReference>
<dbReference type="EMBL" id="KI913209">
    <property type="protein sequence ID" value="ETV66562.1"/>
    <property type="molecule type" value="Genomic_DNA"/>
</dbReference>
<name>W4FGE7_APHAT</name>
<protein>
    <recommendedName>
        <fullName evidence="2">Transposase Tc1-like domain-containing protein</fullName>
    </recommendedName>
</protein>
<proteinExistence type="predicted"/>
<accession>W4FGE7</accession>
<dbReference type="GeneID" id="20818993"/>
<dbReference type="PANTHER" id="PTHR33889">
    <property type="entry name" value="OS04G0681850 PROTEIN"/>
    <property type="match status" value="1"/>
</dbReference>
<dbReference type="RefSeq" id="XP_009843933.1">
    <property type="nucleotide sequence ID" value="XM_009845631.1"/>
</dbReference>
<dbReference type="AlphaFoldDB" id="W4FGE7"/>
<dbReference type="VEuPathDB" id="FungiDB:H257_16997"/>
<reference evidence="1" key="1">
    <citation type="submission" date="2013-12" db="EMBL/GenBank/DDBJ databases">
        <title>The Genome Sequence of Aphanomyces astaci APO3.</title>
        <authorList>
            <consortium name="The Broad Institute Genomics Platform"/>
            <person name="Russ C."/>
            <person name="Tyler B."/>
            <person name="van West P."/>
            <person name="Dieguez-Uribeondo J."/>
            <person name="Young S.K."/>
            <person name="Zeng Q."/>
            <person name="Gargeya S."/>
            <person name="Fitzgerald M."/>
            <person name="Abouelleil A."/>
            <person name="Alvarado L."/>
            <person name="Chapman S.B."/>
            <person name="Gainer-Dewar J."/>
            <person name="Goldberg J."/>
            <person name="Griggs A."/>
            <person name="Gujja S."/>
            <person name="Hansen M."/>
            <person name="Howarth C."/>
            <person name="Imamovic A."/>
            <person name="Ireland A."/>
            <person name="Larimer J."/>
            <person name="McCowan C."/>
            <person name="Murphy C."/>
            <person name="Pearson M."/>
            <person name="Poon T.W."/>
            <person name="Priest M."/>
            <person name="Roberts A."/>
            <person name="Saif S."/>
            <person name="Shea T."/>
            <person name="Sykes S."/>
            <person name="Wortman J."/>
            <person name="Nusbaum C."/>
            <person name="Birren B."/>
        </authorList>
    </citation>
    <scope>NUCLEOTIDE SEQUENCE [LARGE SCALE GENOMIC DNA]</scope>
    <source>
        <strain evidence="1">APO3</strain>
    </source>
</reference>